<dbReference type="PANTHER" id="PTHR43404">
    <property type="entry name" value="LIPOPOLYSACCHARIDE CHOLINEPHOSPHOTRANSFERASE LICD"/>
    <property type="match status" value="1"/>
</dbReference>
<dbReference type="Proteomes" id="UP000183385">
    <property type="component" value="Unassembled WGS sequence"/>
</dbReference>
<dbReference type="InterPro" id="IPR052942">
    <property type="entry name" value="LPS_cholinephosphotransferase"/>
</dbReference>
<protein>
    <submittedName>
        <fullName evidence="2">Lipopolysaccharide cholinephosphotransferase</fullName>
    </submittedName>
</protein>
<reference evidence="2 3" key="1">
    <citation type="submission" date="2016-10" db="EMBL/GenBank/DDBJ databases">
        <authorList>
            <person name="Varghese N."/>
            <person name="Submissions S."/>
        </authorList>
    </citation>
    <scope>NUCLEOTIDE SEQUENCE [LARGE SCALE GENOMIC DNA]</scope>
    <source>
        <strain evidence="2 3">LMG 18378</strain>
    </source>
</reference>
<organism evidence="2 3">
    <name type="scientific">Pseudomonas citronellolis</name>
    <dbReference type="NCBI Taxonomy" id="53408"/>
    <lineage>
        <taxon>Bacteria</taxon>
        <taxon>Pseudomonadati</taxon>
        <taxon>Pseudomonadota</taxon>
        <taxon>Gammaproteobacteria</taxon>
        <taxon>Pseudomonadales</taxon>
        <taxon>Pseudomonadaceae</taxon>
        <taxon>Pseudomonas</taxon>
    </lineage>
</organism>
<accession>A0AAQ1HI81</accession>
<evidence type="ECO:0000313" key="3">
    <source>
        <dbReference type="Proteomes" id="UP000183385"/>
    </source>
</evidence>
<feature type="domain" description="LicD/FKTN/FKRP nucleotidyltransferase" evidence="1">
    <location>
        <begin position="35"/>
        <end position="255"/>
    </location>
</feature>
<keyword evidence="3" id="KW-1185">Reference proteome</keyword>
<dbReference type="GO" id="GO:0009100">
    <property type="term" value="P:glycoprotein metabolic process"/>
    <property type="evidence" value="ECO:0007669"/>
    <property type="project" value="UniProtKB-ARBA"/>
</dbReference>
<dbReference type="RefSeq" id="WP_074976344.1">
    <property type="nucleotide sequence ID" value="NZ_CP101752.1"/>
</dbReference>
<dbReference type="PANTHER" id="PTHR43404:SF2">
    <property type="entry name" value="LIPOPOLYSACCHARIDE CHOLINEPHOSPHOTRANSFERASE LICD"/>
    <property type="match status" value="1"/>
</dbReference>
<name>A0AAQ1HI81_9PSED</name>
<gene>
    <name evidence="2" type="ORF">SAMN05216577_101110</name>
</gene>
<dbReference type="EMBL" id="FOLS01000001">
    <property type="protein sequence ID" value="SFB84450.1"/>
    <property type="molecule type" value="Genomic_DNA"/>
</dbReference>
<dbReference type="AlphaFoldDB" id="A0AAQ1HI81"/>
<sequence>MSAVMLDRATVAGVPLEQIQQRAFAVLCALVDFFRAHAIDYYLVGGTLLGAVRHGGFIPWDDDIDIVVPRKDYRRLLGLLDRLPSTLRAIHPSIDAHTPYPFLVVTDRHSRWVVDYARPFDRGIGVDVFPLDGVPPPGLRRRLLHKSIALLRSMTMNKQKGYYPRPVPPGQRWRFALVALAASLVPRALLFAAYDRLVAMVSLSDSGWQGNLYGLYGEREIVPTQVFGKGASVVFEGRDFRAPEQTEAYLTSIYGDFRQLPPLERRHSGHRIALASLTSADGA</sequence>
<evidence type="ECO:0000313" key="2">
    <source>
        <dbReference type="EMBL" id="SFB84450.1"/>
    </source>
</evidence>
<dbReference type="SUPFAM" id="SSF81301">
    <property type="entry name" value="Nucleotidyltransferase"/>
    <property type="match status" value="1"/>
</dbReference>
<dbReference type="Pfam" id="PF04991">
    <property type="entry name" value="LicD"/>
    <property type="match status" value="1"/>
</dbReference>
<dbReference type="InterPro" id="IPR043519">
    <property type="entry name" value="NT_sf"/>
</dbReference>
<proteinExistence type="predicted"/>
<comment type="caution">
    <text evidence="2">The sequence shown here is derived from an EMBL/GenBank/DDBJ whole genome shotgun (WGS) entry which is preliminary data.</text>
</comment>
<evidence type="ECO:0000259" key="1">
    <source>
        <dbReference type="Pfam" id="PF04991"/>
    </source>
</evidence>
<dbReference type="InterPro" id="IPR007074">
    <property type="entry name" value="LicD/FKTN/FKRP_NTP_transf"/>
</dbReference>